<accession>A0A3N0V6X5</accession>
<evidence type="ECO:0000313" key="1">
    <source>
        <dbReference type="EMBL" id="ROH88128.1"/>
    </source>
</evidence>
<dbReference type="AlphaFoldDB" id="A0A3N0V6X5"/>
<dbReference type="EMBL" id="RJVP01000001">
    <property type="protein sequence ID" value="ROH88128.1"/>
    <property type="molecule type" value="Genomic_DNA"/>
</dbReference>
<evidence type="ECO:0000313" key="2">
    <source>
        <dbReference type="Proteomes" id="UP000275137"/>
    </source>
</evidence>
<protein>
    <submittedName>
        <fullName evidence="1">DUF779 domain-containing protein</fullName>
    </submittedName>
</protein>
<name>A0A3N0V6X5_9PROT</name>
<dbReference type="PIRSF" id="PIRSF009151">
    <property type="entry name" value="DUF779"/>
    <property type="match status" value="1"/>
</dbReference>
<organism evidence="1 2">
    <name type="scientific">Pseudomethylobacillus aquaticus</name>
    <dbReference type="NCBI Taxonomy" id="2676064"/>
    <lineage>
        <taxon>Bacteria</taxon>
        <taxon>Pseudomonadati</taxon>
        <taxon>Pseudomonadota</taxon>
        <taxon>Betaproteobacteria</taxon>
        <taxon>Nitrosomonadales</taxon>
        <taxon>Methylophilaceae</taxon>
        <taxon>Pseudomethylobacillus</taxon>
    </lineage>
</organism>
<dbReference type="InterPro" id="IPR008497">
    <property type="entry name" value="DUF779"/>
</dbReference>
<sequence>MEISRITATPAAMALIDDLRAKHGDLMFHQSGGCCEGSAPMCMKNGEFLVGSSDVKVGEVHGVPFYMAKFQFQYWEHTHMTLDAIAGHGGQFSLEQGTGRHFLIRSRLFTDEEWAVLEKIPVESAG</sequence>
<reference evidence="1 2" key="1">
    <citation type="submission" date="2018-10" db="EMBL/GenBank/DDBJ databases">
        <authorList>
            <person name="Chen W.-M."/>
        </authorList>
    </citation>
    <scope>NUCLEOTIDE SEQUENCE [LARGE SCALE GENOMIC DNA]</scope>
    <source>
        <strain evidence="1 2">H-5</strain>
    </source>
</reference>
<comment type="caution">
    <text evidence="1">The sequence shown here is derived from an EMBL/GenBank/DDBJ whole genome shotgun (WGS) entry which is preliminary data.</text>
</comment>
<dbReference type="Proteomes" id="UP000275137">
    <property type="component" value="Unassembled WGS sequence"/>
</dbReference>
<gene>
    <name evidence="1" type="ORF">ED236_01230</name>
</gene>
<keyword evidence="2" id="KW-1185">Reference proteome</keyword>
<dbReference type="Pfam" id="PF05610">
    <property type="entry name" value="DUF779"/>
    <property type="match status" value="1"/>
</dbReference>
<proteinExistence type="predicted"/>
<dbReference type="RefSeq" id="WP_123236122.1">
    <property type="nucleotide sequence ID" value="NZ_RJVP01000001.1"/>
</dbReference>